<dbReference type="EMBL" id="BAAAFA010000001">
    <property type="protein sequence ID" value="GAA0810656.1"/>
    <property type="molecule type" value="Genomic_DNA"/>
</dbReference>
<dbReference type="InterPro" id="IPR050469">
    <property type="entry name" value="Diguanylate_Cyclase"/>
</dbReference>
<evidence type="ECO:0000256" key="3">
    <source>
        <dbReference type="SAM" id="Phobius"/>
    </source>
</evidence>
<evidence type="ECO:0000256" key="2">
    <source>
        <dbReference type="ARBA" id="ARBA00034247"/>
    </source>
</evidence>
<dbReference type="InterPro" id="IPR043128">
    <property type="entry name" value="Rev_trsase/Diguanyl_cyclase"/>
</dbReference>
<dbReference type="RefSeq" id="WP_343813872.1">
    <property type="nucleotide sequence ID" value="NZ_BAAAFA010000001.1"/>
</dbReference>
<dbReference type="NCBIfam" id="TIGR00254">
    <property type="entry name" value="GGDEF"/>
    <property type="match status" value="1"/>
</dbReference>
<dbReference type="PANTHER" id="PTHR45138">
    <property type="entry name" value="REGULATORY COMPONENTS OF SENSORY TRANSDUCTION SYSTEM"/>
    <property type="match status" value="1"/>
</dbReference>
<evidence type="ECO:0000259" key="4">
    <source>
        <dbReference type="PROSITE" id="PS50887"/>
    </source>
</evidence>
<feature type="transmembrane region" description="Helical" evidence="3">
    <location>
        <begin position="284"/>
        <end position="306"/>
    </location>
</feature>
<proteinExistence type="predicted"/>
<organism evidence="5 6">
    <name type="scientific">Colwellia asteriadis</name>
    <dbReference type="NCBI Taxonomy" id="517723"/>
    <lineage>
        <taxon>Bacteria</taxon>
        <taxon>Pseudomonadati</taxon>
        <taxon>Pseudomonadota</taxon>
        <taxon>Gammaproteobacteria</taxon>
        <taxon>Alteromonadales</taxon>
        <taxon>Colwelliaceae</taxon>
        <taxon>Colwellia</taxon>
    </lineage>
</organism>
<keyword evidence="3" id="KW-0812">Transmembrane</keyword>
<evidence type="ECO:0000313" key="5">
    <source>
        <dbReference type="EMBL" id="GAA0810656.1"/>
    </source>
</evidence>
<evidence type="ECO:0000256" key="1">
    <source>
        <dbReference type="ARBA" id="ARBA00012528"/>
    </source>
</evidence>
<dbReference type="Pfam" id="PF00990">
    <property type="entry name" value="GGDEF"/>
    <property type="match status" value="1"/>
</dbReference>
<dbReference type="CDD" id="cd01949">
    <property type="entry name" value="GGDEF"/>
    <property type="match status" value="1"/>
</dbReference>
<feature type="domain" description="GGDEF" evidence="4">
    <location>
        <begin position="347"/>
        <end position="479"/>
    </location>
</feature>
<gene>
    <name evidence="5" type="ORF">GCM10009111_01930</name>
</gene>
<dbReference type="SUPFAM" id="SSF55073">
    <property type="entry name" value="Nucleotide cyclase"/>
    <property type="match status" value="1"/>
</dbReference>
<dbReference type="InterPro" id="IPR000160">
    <property type="entry name" value="GGDEF_dom"/>
</dbReference>
<accession>A0ABN1L2G5</accession>
<dbReference type="Gene3D" id="3.30.70.270">
    <property type="match status" value="1"/>
</dbReference>
<dbReference type="EC" id="2.7.7.65" evidence="1"/>
<keyword evidence="6" id="KW-1185">Reference proteome</keyword>
<keyword evidence="3" id="KW-1133">Transmembrane helix</keyword>
<comment type="caution">
    <text evidence="5">The sequence shown here is derived from an EMBL/GenBank/DDBJ whole genome shotgun (WGS) entry which is preliminary data.</text>
</comment>
<protein>
    <recommendedName>
        <fullName evidence="1">diguanylate cyclase</fullName>
        <ecNumber evidence="1">2.7.7.65</ecNumber>
    </recommendedName>
</protein>
<sequence>MRFNYQIIVIITALLFVLSSSLTLINYFASINSTTKHLKESALPLTVDNIYTEIQKNIIEPSLIASMMSSDTFMKDWLTHEEDDIEQVTRFLDTIQNKYKMYTTFLVSEKSQHYYTASGVLDKLSADKAHNQWYFKFKNSSKSHEINIDYNENIGDSLIMFINYKIFDDEYHMIGATGIGLKTSYINEMLKYFRLQYNFNVYLIDEQGEVVVSERSVNNLANISDISALKSQLSNIINKNNLLLEYNQNNNDYLLNAKYIPELDLYLIVEAKVDNFTASVKETFYLNVCISLIITLLIAVIIIFYVRSIHNKLNTLANTDPLTELANRRTFYNILEHSLLLTLRNNTPLSTLFIDIDNFKTINDTLGHDIGDKTLKSLAGILTSSIRKSDTVARWGGEEFIILLEDTDLAHANLIAEQLRSAVEKNVALKEITNKGVTISIGVTTANENDTVESLFKRIDNALYTAKNNGKNCIAVESE</sequence>
<dbReference type="PANTHER" id="PTHR45138:SF9">
    <property type="entry name" value="DIGUANYLATE CYCLASE DGCM-RELATED"/>
    <property type="match status" value="1"/>
</dbReference>
<comment type="catalytic activity">
    <reaction evidence="2">
        <text>2 GTP = 3',3'-c-di-GMP + 2 diphosphate</text>
        <dbReference type="Rhea" id="RHEA:24898"/>
        <dbReference type="ChEBI" id="CHEBI:33019"/>
        <dbReference type="ChEBI" id="CHEBI:37565"/>
        <dbReference type="ChEBI" id="CHEBI:58805"/>
        <dbReference type="EC" id="2.7.7.65"/>
    </reaction>
</comment>
<dbReference type="Proteomes" id="UP001500021">
    <property type="component" value="Unassembled WGS sequence"/>
</dbReference>
<evidence type="ECO:0000313" key="6">
    <source>
        <dbReference type="Proteomes" id="UP001500021"/>
    </source>
</evidence>
<dbReference type="InterPro" id="IPR029787">
    <property type="entry name" value="Nucleotide_cyclase"/>
</dbReference>
<keyword evidence="3" id="KW-0472">Membrane</keyword>
<dbReference type="PROSITE" id="PS50887">
    <property type="entry name" value="GGDEF"/>
    <property type="match status" value="1"/>
</dbReference>
<name>A0ABN1L2G5_9GAMM</name>
<reference evidence="5 6" key="1">
    <citation type="journal article" date="2019" name="Int. J. Syst. Evol. Microbiol.">
        <title>The Global Catalogue of Microorganisms (GCM) 10K type strain sequencing project: providing services to taxonomists for standard genome sequencing and annotation.</title>
        <authorList>
            <consortium name="The Broad Institute Genomics Platform"/>
            <consortium name="The Broad Institute Genome Sequencing Center for Infectious Disease"/>
            <person name="Wu L."/>
            <person name="Ma J."/>
        </authorList>
    </citation>
    <scope>NUCLEOTIDE SEQUENCE [LARGE SCALE GENOMIC DNA]</scope>
    <source>
        <strain evidence="5 6">JCM 15608</strain>
    </source>
</reference>
<dbReference type="SMART" id="SM00267">
    <property type="entry name" value="GGDEF"/>
    <property type="match status" value="1"/>
</dbReference>
<dbReference type="Gene3D" id="3.30.450.20">
    <property type="entry name" value="PAS domain"/>
    <property type="match status" value="1"/>
</dbReference>